<gene>
    <name evidence="1" type="ORF">PQQ63_13245</name>
</gene>
<dbReference type="EMBL" id="JAQQCF010000010">
    <property type="protein sequence ID" value="MFM0637658.1"/>
    <property type="molecule type" value="Genomic_DNA"/>
</dbReference>
<evidence type="ECO:0000313" key="2">
    <source>
        <dbReference type="Proteomes" id="UP001629432"/>
    </source>
</evidence>
<comment type="caution">
    <text evidence="1">The sequence shown here is derived from an EMBL/GenBank/DDBJ whole genome shotgun (WGS) entry which is preliminary data.</text>
</comment>
<sequence length="72" mass="7362">MGLRFYLSLRQSLVAGSMAAAMLAMALLLAIVATFSQMCAAAELDDSSAASASTETATSPADLATNFDIITV</sequence>
<accession>A0ABW9DRR3</accession>
<dbReference type="RefSeq" id="WP_408239806.1">
    <property type="nucleotide sequence ID" value="NZ_JAQQCF010000010.1"/>
</dbReference>
<protein>
    <submittedName>
        <fullName evidence="1">Uncharacterized protein</fullName>
    </submittedName>
</protein>
<proteinExistence type="predicted"/>
<name>A0ABW9DRR3_9BURK</name>
<organism evidence="1 2">
    <name type="scientific">Paraburkholderia metrosideri</name>
    <dbReference type="NCBI Taxonomy" id="580937"/>
    <lineage>
        <taxon>Bacteria</taxon>
        <taxon>Pseudomonadati</taxon>
        <taxon>Pseudomonadota</taxon>
        <taxon>Betaproteobacteria</taxon>
        <taxon>Burkholderiales</taxon>
        <taxon>Burkholderiaceae</taxon>
        <taxon>Paraburkholderia</taxon>
    </lineage>
</organism>
<keyword evidence="2" id="KW-1185">Reference proteome</keyword>
<dbReference type="Proteomes" id="UP001629432">
    <property type="component" value="Unassembled WGS sequence"/>
</dbReference>
<reference evidence="1 2" key="1">
    <citation type="journal article" date="2024" name="Chem. Sci.">
        <title>Discovery of megapolipeptins by genome mining of a Burkholderiales bacteria collection.</title>
        <authorList>
            <person name="Paulo B.S."/>
            <person name="Recchia M.J.J."/>
            <person name="Lee S."/>
            <person name="Fergusson C.H."/>
            <person name="Romanowski S.B."/>
            <person name="Hernandez A."/>
            <person name="Krull N."/>
            <person name="Liu D.Y."/>
            <person name="Cavanagh H."/>
            <person name="Bos A."/>
            <person name="Gray C.A."/>
            <person name="Murphy B.T."/>
            <person name="Linington R.G."/>
            <person name="Eustaquio A.S."/>
        </authorList>
    </citation>
    <scope>NUCLEOTIDE SEQUENCE [LARGE SCALE GENOMIC DNA]</scope>
    <source>
        <strain evidence="1 2">RL17-338-BIC-A</strain>
    </source>
</reference>
<evidence type="ECO:0000313" key="1">
    <source>
        <dbReference type="EMBL" id="MFM0637658.1"/>
    </source>
</evidence>